<dbReference type="EMBL" id="JAHOEL010000095">
    <property type="protein sequence ID" value="MBV3393629.1"/>
    <property type="molecule type" value="Genomic_DNA"/>
</dbReference>
<gene>
    <name evidence="5" type="ORF">KSV97_10385</name>
    <name evidence="6" type="ORF">KSW06_10320</name>
</gene>
<dbReference type="EMBL" id="JAHOEF010000096">
    <property type="protein sequence ID" value="MBV3383605.1"/>
    <property type="molecule type" value="Genomic_DNA"/>
</dbReference>
<evidence type="ECO:0000313" key="7">
    <source>
        <dbReference type="Proteomes" id="UP001196408"/>
    </source>
</evidence>
<keyword evidence="1" id="KW-0547">Nucleotide-binding</keyword>
<evidence type="ECO:0000313" key="6">
    <source>
        <dbReference type="EMBL" id="MBV3393629.1"/>
    </source>
</evidence>
<dbReference type="PIRSF" id="PIRSF000530">
    <property type="entry name" value="Galactokinase"/>
    <property type="match status" value="1"/>
</dbReference>
<evidence type="ECO:0000313" key="8">
    <source>
        <dbReference type="Proteomes" id="UP001197492"/>
    </source>
</evidence>
<dbReference type="AlphaFoldDB" id="A0AAW4MY31"/>
<dbReference type="RefSeq" id="WP_217748260.1">
    <property type="nucleotide sequence ID" value="NZ_JAHOEB010000100.1"/>
</dbReference>
<sequence>MKASEVLKRLSSGEMIPLLREIYSENIDEQVLRYKEAIQSFMDYYGDQDIMIFSVPGKCEIGGNHTDHQQGRVLASAIQLDSIGIVGKQNRYVKVIYNELNINEIDTENIKYNEAKKGTMESLINGVLFGLNQKNYHIGGFNAYIQCDIPRNVGLGSSANFNIMIGTIINYLYNEGKIENKYLVQIGRFATNIFYCKPSGLMNECVCCVGGFIKVDFRDPNSPDIYKLNTDFSNFDYTLCCVNSNVCRSDNTIDYDAIPKEMIKVANFFKKDVLRDVSYDEFMENYRIVRARVGDRPALRALHFFKEEDRVLKQTEALEKGDFDTFLKLVRESGDSTFKALQNIYPQESTRHQNIGTAIVLSENFLGEDGVVKVNGGGFSSTMIAFVKTNRINDYASYMDSIFGKGSCYIIHTREQGAIRLL</sequence>
<name>A0AAW4MY31_9FIRM</name>
<proteinExistence type="predicted"/>
<dbReference type="GO" id="GO:0006012">
    <property type="term" value="P:galactose metabolic process"/>
    <property type="evidence" value="ECO:0007669"/>
    <property type="project" value="TreeGrafter"/>
</dbReference>
<feature type="domain" description="Galactokinase N-terminal" evidence="4">
    <location>
        <begin position="40"/>
        <end position="87"/>
    </location>
</feature>
<dbReference type="GO" id="GO:0005524">
    <property type="term" value="F:ATP binding"/>
    <property type="evidence" value="ECO:0007669"/>
    <property type="project" value="UniProtKB-KW"/>
</dbReference>
<evidence type="ECO:0000256" key="1">
    <source>
        <dbReference type="ARBA" id="ARBA00022741"/>
    </source>
</evidence>
<protein>
    <submittedName>
        <fullName evidence="5">Galactokinase</fullName>
    </submittedName>
</protein>
<evidence type="ECO:0000313" key="5">
    <source>
        <dbReference type="EMBL" id="MBV3383605.1"/>
    </source>
</evidence>
<dbReference type="Proteomes" id="UP001196408">
    <property type="component" value="Unassembled WGS sequence"/>
</dbReference>
<keyword evidence="8" id="KW-1185">Reference proteome</keyword>
<dbReference type="Proteomes" id="UP001197492">
    <property type="component" value="Unassembled WGS sequence"/>
</dbReference>
<dbReference type="Pfam" id="PF10509">
    <property type="entry name" value="GalKase_gal_bdg"/>
    <property type="match status" value="1"/>
</dbReference>
<evidence type="ECO:0000259" key="3">
    <source>
        <dbReference type="Pfam" id="PF00288"/>
    </source>
</evidence>
<dbReference type="InterPro" id="IPR019539">
    <property type="entry name" value="GalKase_N"/>
</dbReference>
<evidence type="ECO:0000259" key="4">
    <source>
        <dbReference type="Pfam" id="PF10509"/>
    </source>
</evidence>
<keyword evidence="2" id="KW-0067">ATP-binding</keyword>
<dbReference type="GO" id="GO:0005829">
    <property type="term" value="C:cytosol"/>
    <property type="evidence" value="ECO:0007669"/>
    <property type="project" value="TreeGrafter"/>
</dbReference>
<comment type="caution">
    <text evidence="5">The sequence shown here is derived from an EMBL/GenBank/DDBJ whole genome shotgun (WGS) entry which is preliminary data.</text>
</comment>
<accession>A0AAW4MY31</accession>
<evidence type="ECO:0000256" key="2">
    <source>
        <dbReference type="ARBA" id="ARBA00022840"/>
    </source>
</evidence>
<dbReference type="InterPro" id="IPR006206">
    <property type="entry name" value="Mevalonate/galactokinase"/>
</dbReference>
<dbReference type="PANTHER" id="PTHR10457:SF7">
    <property type="entry name" value="GALACTOKINASE-RELATED"/>
    <property type="match status" value="1"/>
</dbReference>
<dbReference type="PANTHER" id="PTHR10457">
    <property type="entry name" value="MEVALONATE KINASE/GALACTOKINASE"/>
    <property type="match status" value="1"/>
</dbReference>
<dbReference type="GO" id="GO:0004335">
    <property type="term" value="F:galactokinase activity"/>
    <property type="evidence" value="ECO:0007669"/>
    <property type="project" value="TreeGrafter"/>
</dbReference>
<dbReference type="InterPro" id="IPR006204">
    <property type="entry name" value="GHMP_kinase_N_dom"/>
</dbReference>
<reference evidence="5 8" key="1">
    <citation type="submission" date="2021-06" db="EMBL/GenBank/DDBJ databases">
        <title>Collection of gut derived symbiotic bacterial strains cultured from healthy donors.</title>
        <authorList>
            <person name="Lin H."/>
            <person name="Littmann E."/>
            <person name="Pamer E.G."/>
        </authorList>
    </citation>
    <scope>NUCLEOTIDE SEQUENCE</scope>
    <source>
        <strain evidence="6 8">MSK.21.70</strain>
        <strain evidence="5">MSK.21.82</strain>
    </source>
</reference>
<feature type="domain" description="GHMP kinase N-terminal" evidence="3">
    <location>
        <begin position="134"/>
        <end position="211"/>
    </location>
</feature>
<organism evidence="5 7">
    <name type="scientific">Catenibacterium mitsuokai</name>
    <dbReference type="NCBI Taxonomy" id="100886"/>
    <lineage>
        <taxon>Bacteria</taxon>
        <taxon>Bacillati</taxon>
        <taxon>Bacillota</taxon>
        <taxon>Erysipelotrichia</taxon>
        <taxon>Erysipelotrichales</taxon>
        <taxon>Coprobacillaceae</taxon>
        <taxon>Catenibacterium</taxon>
    </lineage>
</organism>
<dbReference type="Pfam" id="PF00288">
    <property type="entry name" value="GHMP_kinases_N"/>
    <property type="match status" value="1"/>
</dbReference>